<comment type="subcellular location">
    <subcellularLocation>
        <location evidence="1">Membrane</location>
        <topology evidence="1">Multi-pass membrane protein</topology>
    </subcellularLocation>
</comment>
<dbReference type="PANTHER" id="PTHR21716">
    <property type="entry name" value="TRANSMEMBRANE PROTEIN"/>
    <property type="match status" value="1"/>
</dbReference>
<dbReference type="GO" id="GO:0016020">
    <property type="term" value="C:membrane"/>
    <property type="evidence" value="ECO:0007669"/>
    <property type="project" value="UniProtKB-SubCell"/>
</dbReference>
<dbReference type="GO" id="GO:0055085">
    <property type="term" value="P:transmembrane transport"/>
    <property type="evidence" value="ECO:0007669"/>
    <property type="project" value="TreeGrafter"/>
</dbReference>
<dbReference type="AlphaFoldDB" id="A0A939P7P4"/>
<gene>
    <name evidence="7" type="ORF">J4573_06260</name>
</gene>
<keyword evidence="4 6" id="KW-1133">Transmembrane helix</keyword>
<keyword evidence="5 6" id="KW-0472">Membrane</keyword>
<proteinExistence type="inferred from homology"/>
<dbReference type="RefSeq" id="WP_208254271.1">
    <property type="nucleotide sequence ID" value="NZ_JAGEOJ010000002.1"/>
</dbReference>
<feature type="transmembrane region" description="Helical" evidence="6">
    <location>
        <begin position="50"/>
        <end position="71"/>
    </location>
</feature>
<dbReference type="PANTHER" id="PTHR21716:SF64">
    <property type="entry name" value="AI-2 TRANSPORT PROTEIN TQSA"/>
    <property type="match status" value="1"/>
</dbReference>
<feature type="transmembrane region" description="Helical" evidence="6">
    <location>
        <begin position="214"/>
        <end position="236"/>
    </location>
</feature>
<keyword evidence="3 6" id="KW-0812">Transmembrane</keyword>
<keyword evidence="8" id="KW-1185">Reference proteome</keyword>
<sequence length="380" mass="39669">MGRTAEGGGHGGHGGSRGGGGSVWSPGLVLMVGAAAAVLVLAGMKAASSFVAPAFLAMILTIAVSPLRNWLQRIGAPFWVCVAVPLVTVIVVLLALGAALAISAAQLASLLPGYSHQFNELVTDVTQQLARHGIDQDKLQSALSKLDPGQVFSFVQAFFNGLLSASSALILIVLMLVGMCMDAPGLVRQMEKLLPSHPDVVGALRGFARDTCRYLVVSTVFGLIVAVLDVGVLYWFEVPVPLLWGLLAFLTNYIPNVGFVIGLAPPAVLGLLDGGVVRMIWIIAAYCVINFVLQSLIQPKFLGNAVGLSVTLITLSLILWAWVLGPLGAILAVPLSTLVRALLLDADPSKRWLTGVLSSTIDKPETKAPAAETAGGSPTE</sequence>
<feature type="transmembrane region" description="Helical" evidence="6">
    <location>
        <begin position="23"/>
        <end position="44"/>
    </location>
</feature>
<name>A0A939P7P4_9ACTN</name>
<evidence type="ECO:0000256" key="2">
    <source>
        <dbReference type="ARBA" id="ARBA00009773"/>
    </source>
</evidence>
<dbReference type="Proteomes" id="UP000669179">
    <property type="component" value="Unassembled WGS sequence"/>
</dbReference>
<feature type="transmembrane region" description="Helical" evidence="6">
    <location>
        <begin position="317"/>
        <end position="343"/>
    </location>
</feature>
<feature type="transmembrane region" description="Helical" evidence="6">
    <location>
        <begin position="78"/>
        <end position="102"/>
    </location>
</feature>
<organism evidence="7 8">
    <name type="scientific">Actinomadura barringtoniae</name>
    <dbReference type="NCBI Taxonomy" id="1427535"/>
    <lineage>
        <taxon>Bacteria</taxon>
        <taxon>Bacillati</taxon>
        <taxon>Actinomycetota</taxon>
        <taxon>Actinomycetes</taxon>
        <taxon>Streptosporangiales</taxon>
        <taxon>Thermomonosporaceae</taxon>
        <taxon>Actinomadura</taxon>
    </lineage>
</organism>
<comment type="similarity">
    <text evidence="2">Belongs to the autoinducer-2 exporter (AI-2E) (TC 2.A.86) family.</text>
</comment>
<evidence type="ECO:0000256" key="6">
    <source>
        <dbReference type="SAM" id="Phobius"/>
    </source>
</evidence>
<feature type="transmembrane region" description="Helical" evidence="6">
    <location>
        <begin position="242"/>
        <end position="264"/>
    </location>
</feature>
<evidence type="ECO:0000313" key="7">
    <source>
        <dbReference type="EMBL" id="MBO2446687.1"/>
    </source>
</evidence>
<feature type="transmembrane region" description="Helical" evidence="6">
    <location>
        <begin position="157"/>
        <end position="180"/>
    </location>
</feature>
<protein>
    <submittedName>
        <fullName evidence="7">AI-2E family transporter</fullName>
    </submittedName>
</protein>
<evidence type="ECO:0000256" key="5">
    <source>
        <dbReference type="ARBA" id="ARBA00023136"/>
    </source>
</evidence>
<dbReference type="Pfam" id="PF01594">
    <property type="entry name" value="AI-2E_transport"/>
    <property type="match status" value="1"/>
</dbReference>
<accession>A0A939P7P4</accession>
<dbReference type="InterPro" id="IPR002549">
    <property type="entry name" value="AI-2E-like"/>
</dbReference>
<evidence type="ECO:0000256" key="4">
    <source>
        <dbReference type="ARBA" id="ARBA00022989"/>
    </source>
</evidence>
<feature type="transmembrane region" description="Helical" evidence="6">
    <location>
        <begin position="276"/>
        <end position="297"/>
    </location>
</feature>
<evidence type="ECO:0000313" key="8">
    <source>
        <dbReference type="Proteomes" id="UP000669179"/>
    </source>
</evidence>
<evidence type="ECO:0000256" key="1">
    <source>
        <dbReference type="ARBA" id="ARBA00004141"/>
    </source>
</evidence>
<dbReference type="EMBL" id="JAGEOJ010000002">
    <property type="protein sequence ID" value="MBO2446687.1"/>
    <property type="molecule type" value="Genomic_DNA"/>
</dbReference>
<evidence type="ECO:0000256" key="3">
    <source>
        <dbReference type="ARBA" id="ARBA00022692"/>
    </source>
</evidence>
<reference evidence="7" key="1">
    <citation type="submission" date="2021-03" db="EMBL/GenBank/DDBJ databases">
        <authorList>
            <person name="Kanchanasin P."/>
            <person name="Saeng-In P."/>
            <person name="Phongsopitanun W."/>
            <person name="Yuki M."/>
            <person name="Kudo T."/>
            <person name="Ohkuma M."/>
            <person name="Tanasupawat S."/>
        </authorList>
    </citation>
    <scope>NUCLEOTIDE SEQUENCE</scope>
    <source>
        <strain evidence="7">GKU 128</strain>
    </source>
</reference>
<comment type="caution">
    <text evidence="7">The sequence shown here is derived from an EMBL/GenBank/DDBJ whole genome shotgun (WGS) entry which is preliminary data.</text>
</comment>